<keyword evidence="1" id="KW-0812">Transmembrane</keyword>
<evidence type="ECO:0000256" key="1">
    <source>
        <dbReference type="SAM" id="Phobius"/>
    </source>
</evidence>
<protein>
    <submittedName>
        <fullName evidence="2">Uncharacterized protein</fullName>
    </submittedName>
</protein>
<accession>A0A0W8FWZ5</accession>
<keyword evidence="1" id="KW-1133">Transmembrane helix</keyword>
<reference evidence="2" key="1">
    <citation type="journal article" date="2015" name="Proc. Natl. Acad. Sci. U.S.A.">
        <title>Networks of energetic and metabolic interactions define dynamics in microbial communities.</title>
        <authorList>
            <person name="Embree M."/>
            <person name="Liu J.K."/>
            <person name="Al-Bassam M.M."/>
            <person name="Zengler K."/>
        </authorList>
    </citation>
    <scope>NUCLEOTIDE SEQUENCE</scope>
</reference>
<keyword evidence="1" id="KW-0472">Membrane</keyword>
<proteinExistence type="predicted"/>
<feature type="transmembrane region" description="Helical" evidence="1">
    <location>
        <begin position="171"/>
        <end position="197"/>
    </location>
</feature>
<organism evidence="2">
    <name type="scientific">hydrocarbon metagenome</name>
    <dbReference type="NCBI Taxonomy" id="938273"/>
    <lineage>
        <taxon>unclassified sequences</taxon>
        <taxon>metagenomes</taxon>
        <taxon>ecological metagenomes</taxon>
    </lineage>
</organism>
<gene>
    <name evidence="2" type="ORF">ASZ90_004810</name>
</gene>
<sequence length="275" mass="31037">MKKTILFWILAFIITITSAIYQRSTGPTYPIGGNVQIGSEKIKYSLIRTHGGESDAVVEIITNDESINGILYWKRFKTEDEFTPVEMESSEGRLTASLPNQPPAGKLEYYVELEGIRIPTKKNAVLRFKGDVPAWLLIPHVIGMFGAMLLATRTALEFFRREKDNLLKLTYWTIGFLLAGGFILGPAVQLYAFGAWWTGFPFGTDLTDNKTLIALIAWLIALFMYKRSKYPKSWALGASIVMLIVYLIPHSLLGSELDYSELDNENIEIHNSIME</sequence>
<feature type="transmembrane region" description="Helical" evidence="1">
    <location>
        <begin position="234"/>
        <end position="253"/>
    </location>
</feature>
<evidence type="ECO:0000313" key="2">
    <source>
        <dbReference type="EMBL" id="KUG25372.1"/>
    </source>
</evidence>
<name>A0A0W8FWZ5_9ZZZZ</name>
<dbReference type="AlphaFoldDB" id="A0A0W8FWZ5"/>
<feature type="transmembrane region" description="Helical" evidence="1">
    <location>
        <begin position="132"/>
        <end position="151"/>
    </location>
</feature>
<feature type="transmembrane region" description="Helical" evidence="1">
    <location>
        <begin position="209"/>
        <end position="225"/>
    </location>
</feature>
<comment type="caution">
    <text evidence="2">The sequence shown here is derived from an EMBL/GenBank/DDBJ whole genome shotgun (WGS) entry which is preliminary data.</text>
</comment>
<dbReference type="EMBL" id="LNQE01000702">
    <property type="protein sequence ID" value="KUG25372.1"/>
    <property type="molecule type" value="Genomic_DNA"/>
</dbReference>